<proteinExistence type="inferred from homology"/>
<dbReference type="Proteomes" id="UP000279994">
    <property type="component" value="Unassembled WGS sequence"/>
</dbReference>
<keyword evidence="2" id="KW-0805">Transcription regulation</keyword>
<feature type="domain" description="RNA polymerase sigma-70 region 2" evidence="5">
    <location>
        <begin position="24"/>
        <end position="92"/>
    </location>
</feature>
<dbReference type="GO" id="GO:0006352">
    <property type="term" value="P:DNA-templated transcription initiation"/>
    <property type="evidence" value="ECO:0007669"/>
    <property type="project" value="InterPro"/>
</dbReference>
<evidence type="ECO:0000256" key="4">
    <source>
        <dbReference type="ARBA" id="ARBA00023163"/>
    </source>
</evidence>
<dbReference type="SUPFAM" id="SSF88946">
    <property type="entry name" value="Sigma2 domain of RNA polymerase sigma factors"/>
    <property type="match status" value="1"/>
</dbReference>
<evidence type="ECO:0000259" key="6">
    <source>
        <dbReference type="Pfam" id="PF08281"/>
    </source>
</evidence>
<sequence length="198" mass="21300">MTGSEADDIVARAGAGDPSAWRELYEANAGRLLLWLRTTPGSADADDIAAEAWLVAARKVSSFTGGRHEFTGWLFGIARNLSRNSGRRESRRGTSPYPLEDDTIALWGVAEDRFGEVDGRDLAVRLLATLPQREAETIACVDVVGLDIATTARALGISAPAVRVARHRGLRRLRSLLAAAESQAQPKVAEKVDRSGHA</sequence>
<dbReference type="PANTHER" id="PTHR43133:SF66">
    <property type="entry name" value="ECF RNA POLYMERASE SIGMA FACTOR SIGK"/>
    <property type="match status" value="1"/>
</dbReference>
<dbReference type="Pfam" id="PF08281">
    <property type="entry name" value="Sigma70_r4_2"/>
    <property type="match status" value="1"/>
</dbReference>
<keyword evidence="4" id="KW-0804">Transcription</keyword>
<evidence type="ECO:0000256" key="1">
    <source>
        <dbReference type="ARBA" id="ARBA00010641"/>
    </source>
</evidence>
<dbReference type="InterPro" id="IPR039425">
    <property type="entry name" value="RNA_pol_sigma-70-like"/>
</dbReference>
<dbReference type="InterPro" id="IPR007627">
    <property type="entry name" value="RNA_pol_sigma70_r2"/>
</dbReference>
<dbReference type="GO" id="GO:0003677">
    <property type="term" value="F:DNA binding"/>
    <property type="evidence" value="ECO:0007669"/>
    <property type="project" value="InterPro"/>
</dbReference>
<dbReference type="Pfam" id="PF04542">
    <property type="entry name" value="Sigma70_r2"/>
    <property type="match status" value="1"/>
</dbReference>
<dbReference type="GO" id="GO:0016987">
    <property type="term" value="F:sigma factor activity"/>
    <property type="evidence" value="ECO:0007669"/>
    <property type="project" value="UniProtKB-KW"/>
</dbReference>
<dbReference type="EMBL" id="RJSF01000040">
    <property type="protein sequence ID" value="RNM13927.1"/>
    <property type="molecule type" value="Genomic_DNA"/>
</dbReference>
<evidence type="ECO:0000256" key="3">
    <source>
        <dbReference type="ARBA" id="ARBA00023082"/>
    </source>
</evidence>
<dbReference type="AlphaFoldDB" id="A0A3N0GNC7"/>
<feature type="domain" description="RNA polymerase sigma factor 70 region 4 type 2" evidence="6">
    <location>
        <begin position="124"/>
        <end position="173"/>
    </location>
</feature>
<dbReference type="OrthoDB" id="5501064at2"/>
<dbReference type="Gene3D" id="1.10.1740.10">
    <property type="match status" value="1"/>
</dbReference>
<gene>
    <name evidence="7" type="ORF">EFL26_13320</name>
</gene>
<evidence type="ECO:0000313" key="7">
    <source>
        <dbReference type="EMBL" id="RNM13927.1"/>
    </source>
</evidence>
<dbReference type="InterPro" id="IPR013249">
    <property type="entry name" value="RNA_pol_sigma70_r4_t2"/>
</dbReference>
<comment type="similarity">
    <text evidence="1">Belongs to the sigma-70 factor family. ECF subfamily.</text>
</comment>
<dbReference type="InterPro" id="IPR013324">
    <property type="entry name" value="RNA_pol_sigma_r3/r4-like"/>
</dbReference>
<dbReference type="RefSeq" id="WP_123223335.1">
    <property type="nucleotide sequence ID" value="NZ_RJSF01000040.1"/>
</dbReference>
<dbReference type="SUPFAM" id="SSF88659">
    <property type="entry name" value="Sigma3 and sigma4 domains of RNA polymerase sigma factors"/>
    <property type="match status" value="1"/>
</dbReference>
<keyword evidence="3" id="KW-0731">Sigma factor</keyword>
<organism evidence="7 8">
    <name type="scientific">Nocardioides pocheonensis</name>
    <dbReference type="NCBI Taxonomy" id="661485"/>
    <lineage>
        <taxon>Bacteria</taxon>
        <taxon>Bacillati</taxon>
        <taxon>Actinomycetota</taxon>
        <taxon>Actinomycetes</taxon>
        <taxon>Propionibacteriales</taxon>
        <taxon>Nocardioidaceae</taxon>
        <taxon>Nocardioides</taxon>
    </lineage>
</organism>
<evidence type="ECO:0000259" key="5">
    <source>
        <dbReference type="Pfam" id="PF04542"/>
    </source>
</evidence>
<evidence type="ECO:0000313" key="8">
    <source>
        <dbReference type="Proteomes" id="UP000279994"/>
    </source>
</evidence>
<keyword evidence="8" id="KW-1185">Reference proteome</keyword>
<accession>A0A3N0GNC7</accession>
<reference evidence="7 8" key="1">
    <citation type="submission" date="2018-11" db="EMBL/GenBank/DDBJ databases">
        <authorList>
            <person name="Li F."/>
        </authorList>
    </citation>
    <scope>NUCLEOTIDE SEQUENCE [LARGE SCALE GENOMIC DNA]</scope>
    <source>
        <strain evidence="7 8">Gsoil 818</strain>
    </source>
</reference>
<dbReference type="InterPro" id="IPR013325">
    <property type="entry name" value="RNA_pol_sigma_r2"/>
</dbReference>
<protein>
    <submittedName>
        <fullName evidence="7">Sigma-70 family RNA polymerase sigma factor</fullName>
    </submittedName>
</protein>
<name>A0A3N0GNC7_9ACTN</name>
<evidence type="ECO:0000256" key="2">
    <source>
        <dbReference type="ARBA" id="ARBA00023015"/>
    </source>
</evidence>
<dbReference type="InterPro" id="IPR014284">
    <property type="entry name" value="RNA_pol_sigma-70_dom"/>
</dbReference>
<dbReference type="PANTHER" id="PTHR43133">
    <property type="entry name" value="RNA POLYMERASE ECF-TYPE SIGMA FACTO"/>
    <property type="match status" value="1"/>
</dbReference>
<comment type="caution">
    <text evidence="7">The sequence shown here is derived from an EMBL/GenBank/DDBJ whole genome shotgun (WGS) entry which is preliminary data.</text>
</comment>
<dbReference type="Gene3D" id="1.10.10.10">
    <property type="entry name" value="Winged helix-like DNA-binding domain superfamily/Winged helix DNA-binding domain"/>
    <property type="match status" value="1"/>
</dbReference>
<dbReference type="InterPro" id="IPR036388">
    <property type="entry name" value="WH-like_DNA-bd_sf"/>
</dbReference>
<dbReference type="NCBIfam" id="TIGR02937">
    <property type="entry name" value="sigma70-ECF"/>
    <property type="match status" value="1"/>
</dbReference>